<dbReference type="Pfam" id="PF00076">
    <property type="entry name" value="RRM_1"/>
    <property type="match status" value="2"/>
</dbReference>
<feature type="region of interest" description="Disordered" evidence="8">
    <location>
        <begin position="506"/>
        <end position="549"/>
    </location>
</feature>
<dbReference type="SMART" id="SM00386">
    <property type="entry name" value="HAT"/>
    <property type="match status" value="7"/>
</dbReference>
<dbReference type="Gene3D" id="1.25.40.10">
    <property type="entry name" value="Tetratricopeptide repeat domain"/>
    <property type="match status" value="2"/>
</dbReference>
<comment type="caution">
    <text evidence="10">The sequence shown here is derived from an EMBL/GenBank/DDBJ whole genome shotgun (WGS) entry which is preliminary data.</text>
</comment>
<feature type="domain" description="RRM" evidence="9">
    <location>
        <begin position="565"/>
        <end position="638"/>
    </location>
</feature>
<evidence type="ECO:0000256" key="6">
    <source>
        <dbReference type="ARBA" id="ARBA00023242"/>
    </source>
</evidence>
<gene>
    <name evidence="10" type="ORF">NQ315_007165</name>
</gene>
<feature type="region of interest" description="Disordered" evidence="8">
    <location>
        <begin position="1"/>
        <end position="28"/>
    </location>
</feature>
<proteinExistence type="predicted"/>
<organism evidence="10 11">
    <name type="scientific">Exocentrus adspersus</name>
    <dbReference type="NCBI Taxonomy" id="1586481"/>
    <lineage>
        <taxon>Eukaryota</taxon>
        <taxon>Metazoa</taxon>
        <taxon>Ecdysozoa</taxon>
        <taxon>Arthropoda</taxon>
        <taxon>Hexapoda</taxon>
        <taxon>Insecta</taxon>
        <taxon>Pterygota</taxon>
        <taxon>Neoptera</taxon>
        <taxon>Endopterygota</taxon>
        <taxon>Coleoptera</taxon>
        <taxon>Polyphaga</taxon>
        <taxon>Cucujiformia</taxon>
        <taxon>Chrysomeloidea</taxon>
        <taxon>Cerambycidae</taxon>
        <taxon>Lamiinae</taxon>
        <taxon>Acanthocinini</taxon>
        <taxon>Exocentrus</taxon>
    </lineage>
</organism>
<accession>A0AAV8WCN3</accession>
<dbReference type="InterPro" id="IPR011990">
    <property type="entry name" value="TPR-like_helical_dom_sf"/>
</dbReference>
<dbReference type="GO" id="GO:0008380">
    <property type="term" value="P:RNA splicing"/>
    <property type="evidence" value="ECO:0007669"/>
    <property type="project" value="UniProtKB-KW"/>
</dbReference>
<evidence type="ECO:0000256" key="8">
    <source>
        <dbReference type="SAM" id="MobiDB-lite"/>
    </source>
</evidence>
<name>A0AAV8WCN3_9CUCU</name>
<keyword evidence="6" id="KW-0539">Nucleus</keyword>
<dbReference type="PROSITE" id="PS50102">
    <property type="entry name" value="RRM"/>
    <property type="match status" value="2"/>
</dbReference>
<dbReference type="InterPro" id="IPR000504">
    <property type="entry name" value="RRM_dom"/>
</dbReference>
<keyword evidence="5" id="KW-0508">mRNA splicing</keyword>
<dbReference type="GO" id="GO:0006397">
    <property type="term" value="P:mRNA processing"/>
    <property type="evidence" value="ECO:0007669"/>
    <property type="project" value="UniProtKB-KW"/>
</dbReference>
<dbReference type="GO" id="GO:0005634">
    <property type="term" value="C:nucleus"/>
    <property type="evidence" value="ECO:0007669"/>
    <property type="project" value="UniProtKB-SubCell"/>
</dbReference>
<sequence>MSEEEPMDINEKNDSSGESESSEDEDQELINKAEELERQISSNKYLYDAHVEIVQIYRKLGDLKSLREAYQRFSDCFPLTPKLWLDWLIDEMKIAQTADEQKHVFSLFDKAVEDYLSVELWMEYAQYSIGVSDIETTQRGLTAAGLHVKDGSLLWDTLRELEHAHISLTEYGSEEWKTQVNRLADVFKRQLSVPLLGMERTYEEWFEWFVNMSKGTVDPRIDAKPIEWGYEKALETLDTYKPFEDRLLLTESNEELLDVYKGYIKVVKDPSTVLCLYERAIVTLCLMPDLWLDYCLYAFPLGEVALKVSSRALRNCPWSEELWIMRLRIMENLQKSKDEILMNFEQGLSSISPTPGLELWISYLEYVCRNSRDKIDELFSQAIDQLGYENDPSVKLSRWYARIKAEHDIFAARKIWNSILQHPKFKGSATLWLEYAALQRKYSSLDHLRRTFEKGLKTCTDWPEYIYEEWLMLEREHGSLETVMKCIDKWRSIVVKKEPKIQQEIKDHENTETIPNKGKKRKYDSPDIKSHKKLQDKSHVKETSKGKVESVPPVVNKHIDKDPKKTVFISNLHPSVDEAQLKNLFPNATIISLVLDRKGKSRCYGYVQFATEEEVMTALARDREPLDGRPVFISEIKTDKTEKKPIFKYETKIESNKLFVRGLPKTKTRDEVEEIFKPHGCIDVRLVLHKNGESKGLAYVEFDDEETARKALEATNELKIDDNVITVAISAPPPKRVSSKVNEPVRHPRSRLQVPLIPRSLQIKNAEGNSKDKEVDAQSSSAAPKTNADFRKMMLKK</sequence>
<dbReference type="GO" id="GO:0003723">
    <property type="term" value="F:RNA binding"/>
    <property type="evidence" value="ECO:0007669"/>
    <property type="project" value="UniProtKB-UniRule"/>
</dbReference>
<evidence type="ECO:0000256" key="7">
    <source>
        <dbReference type="PROSITE-ProRule" id="PRU00176"/>
    </source>
</evidence>
<dbReference type="InterPro" id="IPR003107">
    <property type="entry name" value="HAT"/>
</dbReference>
<dbReference type="Pfam" id="PF23240">
    <property type="entry name" value="HAT_PRP39_N"/>
    <property type="match status" value="1"/>
</dbReference>
<evidence type="ECO:0000313" key="11">
    <source>
        <dbReference type="Proteomes" id="UP001159042"/>
    </source>
</evidence>
<keyword evidence="2" id="KW-0507">mRNA processing</keyword>
<evidence type="ECO:0000256" key="4">
    <source>
        <dbReference type="ARBA" id="ARBA00022884"/>
    </source>
</evidence>
<feature type="compositionally biased region" description="Basic and acidic residues" evidence="8">
    <location>
        <begin position="523"/>
        <end position="548"/>
    </location>
</feature>
<dbReference type="PANTHER" id="PTHR17204">
    <property type="entry name" value="PRE-MRNA PROCESSING PROTEIN PRP39-RELATED"/>
    <property type="match status" value="1"/>
</dbReference>
<comment type="subcellular location">
    <subcellularLocation>
        <location evidence="1">Nucleus</location>
    </subcellularLocation>
</comment>
<keyword evidence="3" id="KW-0677">Repeat</keyword>
<keyword evidence="4 7" id="KW-0694">RNA-binding</keyword>
<reference evidence="10 11" key="1">
    <citation type="journal article" date="2023" name="Insect Mol. Biol.">
        <title>Genome sequencing provides insights into the evolution of gene families encoding plant cell wall-degrading enzymes in longhorned beetles.</title>
        <authorList>
            <person name="Shin N.R."/>
            <person name="Okamura Y."/>
            <person name="Kirsch R."/>
            <person name="Pauchet Y."/>
        </authorList>
    </citation>
    <scope>NUCLEOTIDE SEQUENCE [LARGE SCALE GENOMIC DNA]</scope>
    <source>
        <strain evidence="10">EAD_L_NR</strain>
    </source>
</reference>
<feature type="domain" description="RRM" evidence="9">
    <location>
        <begin position="656"/>
        <end position="732"/>
    </location>
</feature>
<evidence type="ECO:0000256" key="3">
    <source>
        <dbReference type="ARBA" id="ARBA00022737"/>
    </source>
</evidence>
<keyword evidence="11" id="KW-1185">Reference proteome</keyword>
<dbReference type="Gene3D" id="3.30.70.330">
    <property type="match status" value="2"/>
</dbReference>
<feature type="compositionally biased region" description="Basic and acidic residues" evidence="8">
    <location>
        <begin position="788"/>
        <end position="797"/>
    </location>
</feature>
<dbReference type="AlphaFoldDB" id="A0AAV8WCN3"/>
<evidence type="ECO:0000313" key="10">
    <source>
        <dbReference type="EMBL" id="KAJ8924369.1"/>
    </source>
</evidence>
<evidence type="ECO:0000259" key="9">
    <source>
        <dbReference type="PROSITE" id="PS50102"/>
    </source>
</evidence>
<dbReference type="Proteomes" id="UP001159042">
    <property type="component" value="Unassembled WGS sequence"/>
</dbReference>
<evidence type="ECO:0000256" key="5">
    <source>
        <dbReference type="ARBA" id="ARBA00023187"/>
    </source>
</evidence>
<dbReference type="EMBL" id="JANEYG010000003">
    <property type="protein sequence ID" value="KAJ8924369.1"/>
    <property type="molecule type" value="Genomic_DNA"/>
</dbReference>
<feature type="region of interest" description="Disordered" evidence="8">
    <location>
        <begin position="735"/>
        <end position="797"/>
    </location>
</feature>
<dbReference type="SUPFAM" id="SSF54928">
    <property type="entry name" value="RNA-binding domain, RBD"/>
    <property type="match status" value="1"/>
</dbReference>
<dbReference type="SMART" id="SM00360">
    <property type="entry name" value="RRM"/>
    <property type="match status" value="2"/>
</dbReference>
<dbReference type="InterPro" id="IPR035979">
    <property type="entry name" value="RBD_domain_sf"/>
</dbReference>
<protein>
    <recommendedName>
        <fullName evidence="9">RRM domain-containing protein</fullName>
    </recommendedName>
</protein>
<dbReference type="InterPro" id="IPR012677">
    <property type="entry name" value="Nucleotide-bd_a/b_plait_sf"/>
</dbReference>
<evidence type="ECO:0000256" key="2">
    <source>
        <dbReference type="ARBA" id="ARBA00022664"/>
    </source>
</evidence>
<evidence type="ECO:0000256" key="1">
    <source>
        <dbReference type="ARBA" id="ARBA00004123"/>
    </source>
</evidence>
<dbReference type="PANTHER" id="PTHR17204:SF25">
    <property type="entry name" value="RRM DOMAIN-CONTAINING PROTEIN"/>
    <property type="match status" value="1"/>
</dbReference>
<dbReference type="SUPFAM" id="SSF48452">
    <property type="entry name" value="TPR-like"/>
    <property type="match status" value="1"/>
</dbReference>